<organism evidence="1 2">
    <name type="scientific">Cyphomyrmex costatus</name>
    <dbReference type="NCBI Taxonomy" id="456900"/>
    <lineage>
        <taxon>Eukaryota</taxon>
        <taxon>Metazoa</taxon>
        <taxon>Ecdysozoa</taxon>
        <taxon>Arthropoda</taxon>
        <taxon>Hexapoda</taxon>
        <taxon>Insecta</taxon>
        <taxon>Pterygota</taxon>
        <taxon>Neoptera</taxon>
        <taxon>Endopterygota</taxon>
        <taxon>Hymenoptera</taxon>
        <taxon>Apocrita</taxon>
        <taxon>Aculeata</taxon>
        <taxon>Formicoidea</taxon>
        <taxon>Formicidae</taxon>
        <taxon>Myrmicinae</taxon>
        <taxon>Cyphomyrmex</taxon>
    </lineage>
</organism>
<proteinExistence type="predicted"/>
<gene>
    <name evidence="1" type="ORF">ALC62_00868</name>
</gene>
<dbReference type="AlphaFoldDB" id="A0A151IQ49"/>
<dbReference type="STRING" id="456900.A0A151IQ49"/>
<dbReference type="PANTHER" id="PTHR33053">
    <property type="entry name" value="PROTEIN, PUTATIVE-RELATED"/>
    <property type="match status" value="1"/>
</dbReference>
<reference evidence="1 2" key="1">
    <citation type="submission" date="2016-03" db="EMBL/GenBank/DDBJ databases">
        <title>Cyphomyrmex costatus WGS genome.</title>
        <authorList>
            <person name="Nygaard S."/>
            <person name="Hu H."/>
            <person name="Boomsma J."/>
            <person name="Zhang G."/>
        </authorList>
    </citation>
    <scope>NUCLEOTIDE SEQUENCE [LARGE SCALE GENOMIC DNA]</scope>
    <source>
        <strain evidence="1">MS0001</strain>
        <tissue evidence="1">Whole body</tissue>
    </source>
</reference>
<feature type="non-terminal residue" evidence="1">
    <location>
        <position position="1"/>
    </location>
</feature>
<dbReference type="EMBL" id="KQ976817">
    <property type="protein sequence ID" value="KYN08153.1"/>
    <property type="molecule type" value="Genomic_DNA"/>
</dbReference>
<evidence type="ECO:0000313" key="2">
    <source>
        <dbReference type="Proteomes" id="UP000078542"/>
    </source>
</evidence>
<evidence type="ECO:0000313" key="1">
    <source>
        <dbReference type="EMBL" id="KYN08153.1"/>
    </source>
</evidence>
<name>A0A151IQ49_9HYME</name>
<dbReference type="PANTHER" id="PTHR33053:SF25">
    <property type="entry name" value="TRANSPOSASE DOMAIN-CONTAINING PROTEIN"/>
    <property type="match status" value="1"/>
</dbReference>
<protein>
    <recommendedName>
        <fullName evidence="3">Transposase domain-containing protein</fullName>
    </recommendedName>
</protein>
<accession>A0A151IQ49</accession>
<dbReference type="Proteomes" id="UP000078542">
    <property type="component" value="Unassembled WGS sequence"/>
</dbReference>
<keyword evidence="2" id="KW-1185">Reference proteome</keyword>
<evidence type="ECO:0008006" key="3">
    <source>
        <dbReference type="Google" id="ProtNLM"/>
    </source>
</evidence>
<sequence length="421" mass="49297">IPKSYKTLLSTPKNLQIREFNDGSQIWYKGIKKNLNAIQLEQYLHVHAKIVIDINIDGLPLFKSSKMKFWPILGYLIKTKNDPFIIAIYFGRKDPQDLNTFLIEYVDEVEDLHNNGYIFNNKRYSFQIRHYICDAPARSFVKCCIGHCGYASCEKCTVIGEWFEDRVTYIKMDEALRTDYSFLQQTQLQHHQGHSILERINTGMVSQFRLDSLHLVYLGVFKRLLTAWLKWNGPWKLHRTVVVAISRMLQSVLDYCPQDFNRKPRSLEELKLFKGTEFRRLCLYDGILVFRDFLNEGIYKNFLLLHSAIYILSSPILVHSMSDYANQLLRTFITHSSTIYGKKFVVYNVHALSHLAEECTLHGHLDQYSAFRYENFLKSIKDTLKSGYMPLHQVANRDSERNTSIPIILEINGQEIKLSKK</sequence>